<feature type="compositionally biased region" description="Basic and acidic residues" evidence="2">
    <location>
        <begin position="354"/>
        <end position="366"/>
    </location>
</feature>
<feature type="chain" id="PRO_5032493962" evidence="3">
    <location>
        <begin position="20"/>
        <end position="382"/>
    </location>
</feature>
<reference evidence="4" key="2">
    <citation type="submission" date="2025-08" db="UniProtKB">
        <authorList>
            <consortium name="Ensembl"/>
        </authorList>
    </citation>
    <scope>IDENTIFICATION</scope>
</reference>
<evidence type="ECO:0000256" key="2">
    <source>
        <dbReference type="SAM" id="MobiDB-lite"/>
    </source>
</evidence>
<dbReference type="GeneTree" id="ENSGT00390000013180"/>
<organism evidence="4 5">
    <name type="scientific">Ficedula albicollis</name>
    <name type="common">Collared flycatcher</name>
    <name type="synonym">Muscicapa albicollis</name>
    <dbReference type="NCBI Taxonomy" id="59894"/>
    <lineage>
        <taxon>Eukaryota</taxon>
        <taxon>Metazoa</taxon>
        <taxon>Chordata</taxon>
        <taxon>Craniata</taxon>
        <taxon>Vertebrata</taxon>
        <taxon>Euteleostomi</taxon>
        <taxon>Archelosauria</taxon>
        <taxon>Archosauria</taxon>
        <taxon>Dinosauria</taxon>
        <taxon>Saurischia</taxon>
        <taxon>Theropoda</taxon>
        <taxon>Coelurosauria</taxon>
        <taxon>Aves</taxon>
        <taxon>Neognathae</taxon>
        <taxon>Neoaves</taxon>
        <taxon>Telluraves</taxon>
        <taxon>Australaves</taxon>
        <taxon>Passeriformes</taxon>
        <taxon>Muscicapidae</taxon>
        <taxon>Ficedula</taxon>
    </lineage>
</organism>
<protein>
    <submittedName>
        <fullName evidence="4">Leucine zipper protein 2</fullName>
    </submittedName>
</protein>
<proteinExistence type="predicted"/>
<dbReference type="AlphaFoldDB" id="A0A803V8W6"/>
<name>A0A803V8W6_FICAL</name>
<keyword evidence="1" id="KW-0175">Coiled coil</keyword>
<feature type="region of interest" description="Disordered" evidence="2">
    <location>
        <begin position="333"/>
        <end position="382"/>
    </location>
</feature>
<dbReference type="InterPro" id="IPR026718">
    <property type="entry name" value="Luzp2"/>
</dbReference>
<feature type="compositionally biased region" description="Polar residues" evidence="2">
    <location>
        <begin position="340"/>
        <end position="352"/>
    </location>
</feature>
<feature type="coiled-coil region" evidence="1">
    <location>
        <begin position="24"/>
        <end position="145"/>
    </location>
</feature>
<evidence type="ECO:0000256" key="1">
    <source>
        <dbReference type="SAM" id="Coils"/>
    </source>
</evidence>
<reference evidence="4 5" key="1">
    <citation type="journal article" date="2012" name="Nature">
        <title>The genomic landscape of species divergence in Ficedula flycatchers.</title>
        <authorList>
            <person name="Ellegren H."/>
            <person name="Smeds L."/>
            <person name="Burri R."/>
            <person name="Olason P.I."/>
            <person name="Backstrom N."/>
            <person name="Kawakami T."/>
            <person name="Kunstner A."/>
            <person name="Makinen H."/>
            <person name="Nadachowska-Brzyska K."/>
            <person name="Qvarnstrom A."/>
            <person name="Uebbing S."/>
            <person name="Wolf J.B."/>
        </authorList>
    </citation>
    <scope>NUCLEOTIDE SEQUENCE [LARGE SCALE GENOMIC DNA]</scope>
</reference>
<feature type="signal peptide" evidence="3">
    <location>
        <begin position="1"/>
        <end position="19"/>
    </location>
</feature>
<keyword evidence="5" id="KW-1185">Reference proteome</keyword>
<sequence length="382" mass="43531">MKFIAACYVLPLFPALVFGARQGYEELERQLKEVFKERSNILQQLLKTSKELQGIKVNLQSLKNDETSTKKDVQKLLELGQNQREMKSLQEAFQKQLNEAAEKAEKQQATINFLKTEMERKSKIIRDLQNENKSLKNKLLSGNKLCGIHAEESKKIQAQLKELRYGKKDLIFKAQRLTDLEQKLSVAKGKLENTDLDKESQLKALKETVQLCLSSVLHNQPPTINLISSKPATKLTSSNTKGSKVPFQVTSTKQSILHIRSEKHENEHVLPACSLGDPSREEKPWTAEVWHNVSAEKENFHVALKKEENQSTQECGSQDVAKTCLRNHNDSTSRLKAAETETSFQKLHSSPWTKPEDKKSPEKNENIYEESVSTQEKTSKSY</sequence>
<reference evidence="4" key="3">
    <citation type="submission" date="2025-09" db="UniProtKB">
        <authorList>
            <consortium name="Ensembl"/>
        </authorList>
    </citation>
    <scope>IDENTIFICATION</scope>
</reference>
<dbReference type="Ensembl" id="ENSFALT00000040079.1">
    <property type="protein sequence ID" value="ENSFALP00000019172.1"/>
    <property type="gene ID" value="ENSFALG00000001067.2"/>
</dbReference>
<dbReference type="PANTHER" id="PTHR22414">
    <property type="entry name" value="LEUCINE ZIPPER PROTEIN 2"/>
    <property type="match status" value="1"/>
</dbReference>
<dbReference type="Proteomes" id="UP000016665">
    <property type="component" value="Chromosome 5"/>
</dbReference>
<evidence type="ECO:0000313" key="4">
    <source>
        <dbReference type="Ensembl" id="ENSFALP00000019172.1"/>
    </source>
</evidence>
<gene>
    <name evidence="4" type="primary">LUZP2</name>
</gene>
<accession>A0A803V8W6</accession>
<dbReference type="PANTHER" id="PTHR22414:SF0">
    <property type="entry name" value="LEUCINE ZIPPER PROTEIN 2"/>
    <property type="match status" value="1"/>
</dbReference>
<keyword evidence="3" id="KW-0732">Signal</keyword>
<evidence type="ECO:0000313" key="5">
    <source>
        <dbReference type="Proteomes" id="UP000016665"/>
    </source>
</evidence>
<evidence type="ECO:0000256" key="3">
    <source>
        <dbReference type="SAM" id="SignalP"/>
    </source>
</evidence>